<dbReference type="Gene3D" id="2.70.70.10">
    <property type="entry name" value="Glucose Permease (Domain IIA)"/>
    <property type="match status" value="1"/>
</dbReference>
<dbReference type="Pfam" id="PF01551">
    <property type="entry name" value="Peptidase_M23"/>
    <property type="match status" value="1"/>
</dbReference>
<dbReference type="RefSeq" id="WP_131907039.1">
    <property type="nucleotide sequence ID" value="NZ_BAAAFU010000001.1"/>
</dbReference>
<feature type="domain" description="M23ase beta-sheet core" evidence="2">
    <location>
        <begin position="199"/>
        <end position="293"/>
    </location>
</feature>
<sequence length="306" mass="34041">MKVIFLSDNGRHHQKYTVKLWSHIILPLSLLTLLVITALAAQNYYSKYSDENLQISHNEKRLLNKFDLLLKKASALEAEIDRLNTLGKTIATNNEIDIAAFHLDNTPARGGFIPNNNSLDLNSETLDESDLIKSIELIESRLKRQKVSFQKLNNVSSKSNNFSKASFSTAGFYSSPVKTGYISSAYGKRRDPINGHQRHHNGIDIAAKLGTEINTIGSGFVTFAGRKGGYGNVVEIHHSDALKSRYAHLRKILVKKGDVVHKGDKIATMGKTGRATGSHLHLEVWENDKPTNPEGFINIALKNLKK</sequence>
<protein>
    <submittedName>
        <fullName evidence="3">Peptidase M23-like protein</fullName>
    </submittedName>
</protein>
<dbReference type="InterPro" id="IPR050570">
    <property type="entry name" value="Cell_wall_metabolism_enzyme"/>
</dbReference>
<dbReference type="PANTHER" id="PTHR21666:SF291">
    <property type="entry name" value="STAGE II SPORULATION PROTEIN Q"/>
    <property type="match status" value="1"/>
</dbReference>
<evidence type="ECO:0000256" key="1">
    <source>
        <dbReference type="SAM" id="Phobius"/>
    </source>
</evidence>
<dbReference type="PANTHER" id="PTHR21666">
    <property type="entry name" value="PEPTIDASE-RELATED"/>
    <property type="match status" value="1"/>
</dbReference>
<feature type="transmembrane region" description="Helical" evidence="1">
    <location>
        <begin position="20"/>
        <end position="41"/>
    </location>
</feature>
<keyword evidence="4" id="KW-1185">Reference proteome</keyword>
<keyword evidence="1" id="KW-0472">Membrane</keyword>
<dbReference type="CDD" id="cd12797">
    <property type="entry name" value="M23_peptidase"/>
    <property type="match status" value="1"/>
</dbReference>
<name>A0A4R1EZ83_9GAMM</name>
<evidence type="ECO:0000313" key="4">
    <source>
        <dbReference type="Proteomes" id="UP000294887"/>
    </source>
</evidence>
<evidence type="ECO:0000313" key="3">
    <source>
        <dbReference type="EMBL" id="TCJ85344.1"/>
    </source>
</evidence>
<dbReference type="GO" id="GO:0004222">
    <property type="term" value="F:metalloendopeptidase activity"/>
    <property type="evidence" value="ECO:0007669"/>
    <property type="project" value="TreeGrafter"/>
</dbReference>
<accession>A0A4R1EZ83</accession>
<dbReference type="AlphaFoldDB" id="A0A4R1EZ83"/>
<evidence type="ECO:0000259" key="2">
    <source>
        <dbReference type="Pfam" id="PF01551"/>
    </source>
</evidence>
<keyword evidence="1" id="KW-0812">Transmembrane</keyword>
<dbReference type="OrthoDB" id="9815245at2"/>
<dbReference type="InterPro" id="IPR011055">
    <property type="entry name" value="Dup_hybrid_motif"/>
</dbReference>
<keyword evidence="1" id="KW-1133">Transmembrane helix</keyword>
<dbReference type="InterPro" id="IPR016047">
    <property type="entry name" value="M23ase_b-sheet_dom"/>
</dbReference>
<proteinExistence type="predicted"/>
<dbReference type="EMBL" id="SMFQ01000004">
    <property type="protein sequence ID" value="TCJ85344.1"/>
    <property type="molecule type" value="Genomic_DNA"/>
</dbReference>
<dbReference type="FunFam" id="2.70.70.10:FF:000006">
    <property type="entry name" value="M23 family peptidase"/>
    <property type="match status" value="1"/>
</dbReference>
<gene>
    <name evidence="3" type="ORF">EV695_3315</name>
</gene>
<reference evidence="3 4" key="1">
    <citation type="submission" date="2019-03" db="EMBL/GenBank/DDBJ databases">
        <title>Genomic Encyclopedia of Type Strains, Phase IV (KMG-IV): sequencing the most valuable type-strain genomes for metagenomic binning, comparative biology and taxonomic classification.</title>
        <authorList>
            <person name="Goeker M."/>
        </authorList>
    </citation>
    <scope>NUCLEOTIDE SEQUENCE [LARGE SCALE GENOMIC DNA]</scope>
    <source>
        <strain evidence="3 4">DSM 24830</strain>
    </source>
</reference>
<comment type="caution">
    <text evidence="3">The sequence shown here is derived from an EMBL/GenBank/DDBJ whole genome shotgun (WGS) entry which is preliminary data.</text>
</comment>
<organism evidence="3 4">
    <name type="scientific">Cocleimonas flava</name>
    <dbReference type="NCBI Taxonomy" id="634765"/>
    <lineage>
        <taxon>Bacteria</taxon>
        <taxon>Pseudomonadati</taxon>
        <taxon>Pseudomonadota</taxon>
        <taxon>Gammaproteobacteria</taxon>
        <taxon>Thiotrichales</taxon>
        <taxon>Thiotrichaceae</taxon>
        <taxon>Cocleimonas</taxon>
    </lineage>
</organism>
<dbReference type="Proteomes" id="UP000294887">
    <property type="component" value="Unassembled WGS sequence"/>
</dbReference>
<dbReference type="SUPFAM" id="SSF51261">
    <property type="entry name" value="Duplicated hybrid motif"/>
    <property type="match status" value="1"/>
</dbReference>